<evidence type="ECO:0000256" key="2">
    <source>
        <dbReference type="ARBA" id="ARBA00022741"/>
    </source>
</evidence>
<accession>M5RKB1</accession>
<dbReference type="PATRIC" id="fig|1265738.3.peg.3309"/>
<dbReference type="PROSITE" id="PS00211">
    <property type="entry name" value="ABC_TRANSPORTER_1"/>
    <property type="match status" value="1"/>
</dbReference>
<dbReference type="GO" id="GO:0016887">
    <property type="term" value="F:ATP hydrolysis activity"/>
    <property type="evidence" value="ECO:0007669"/>
    <property type="project" value="InterPro"/>
</dbReference>
<dbReference type="Pfam" id="PF00005">
    <property type="entry name" value="ABC_tran"/>
    <property type="match status" value="1"/>
</dbReference>
<dbReference type="EMBL" id="ANOG01000485">
    <property type="protein sequence ID" value="EMI19758.1"/>
    <property type="molecule type" value="Genomic_DNA"/>
</dbReference>
<name>M5RKB1_9BACT</name>
<dbReference type="SMART" id="SM00382">
    <property type="entry name" value="AAA"/>
    <property type="match status" value="1"/>
</dbReference>
<dbReference type="InterPro" id="IPR017871">
    <property type="entry name" value="ABC_transporter-like_CS"/>
</dbReference>
<dbReference type="Gene3D" id="3.40.50.300">
    <property type="entry name" value="P-loop containing nucleotide triphosphate hydrolases"/>
    <property type="match status" value="1"/>
</dbReference>
<dbReference type="SUPFAM" id="SSF52540">
    <property type="entry name" value="P-loop containing nucleoside triphosphate hydrolases"/>
    <property type="match status" value="1"/>
</dbReference>
<evidence type="ECO:0000259" key="4">
    <source>
        <dbReference type="PROSITE" id="PS50893"/>
    </source>
</evidence>
<keyword evidence="3 5" id="KW-0067">ATP-binding</keyword>
<organism evidence="5 6">
    <name type="scientific">Rhodopirellula maiorica SM1</name>
    <dbReference type="NCBI Taxonomy" id="1265738"/>
    <lineage>
        <taxon>Bacteria</taxon>
        <taxon>Pseudomonadati</taxon>
        <taxon>Planctomycetota</taxon>
        <taxon>Planctomycetia</taxon>
        <taxon>Pirellulales</taxon>
        <taxon>Pirellulaceae</taxon>
        <taxon>Novipirellula</taxon>
    </lineage>
</organism>
<gene>
    <name evidence="5" type="ORF">RMSM_03317</name>
</gene>
<dbReference type="Proteomes" id="UP000011991">
    <property type="component" value="Unassembled WGS sequence"/>
</dbReference>
<protein>
    <submittedName>
        <fullName evidence="5">Spermidine/putrescine import ATP-binding protein PotA</fullName>
    </submittedName>
</protein>
<keyword evidence="6" id="KW-1185">Reference proteome</keyword>
<dbReference type="InterPro" id="IPR003593">
    <property type="entry name" value="AAA+_ATPase"/>
</dbReference>
<keyword evidence="1" id="KW-0813">Transport</keyword>
<evidence type="ECO:0000256" key="3">
    <source>
        <dbReference type="ARBA" id="ARBA00022840"/>
    </source>
</evidence>
<dbReference type="InterPro" id="IPR003439">
    <property type="entry name" value="ABC_transporter-like_ATP-bd"/>
</dbReference>
<dbReference type="GO" id="GO:0005524">
    <property type="term" value="F:ATP binding"/>
    <property type="evidence" value="ECO:0007669"/>
    <property type="project" value="UniProtKB-KW"/>
</dbReference>
<comment type="caution">
    <text evidence="5">The sequence shown here is derived from an EMBL/GenBank/DDBJ whole genome shotgun (WGS) entry which is preliminary data.</text>
</comment>
<proteinExistence type="predicted"/>
<dbReference type="AlphaFoldDB" id="M5RKB1"/>
<dbReference type="PANTHER" id="PTHR42781">
    <property type="entry name" value="SPERMIDINE/PUTRESCINE IMPORT ATP-BINDING PROTEIN POTA"/>
    <property type="match status" value="1"/>
</dbReference>
<evidence type="ECO:0000256" key="1">
    <source>
        <dbReference type="ARBA" id="ARBA00022448"/>
    </source>
</evidence>
<dbReference type="InterPro" id="IPR050093">
    <property type="entry name" value="ABC_SmlMolc_Importer"/>
</dbReference>
<keyword evidence="2" id="KW-0547">Nucleotide-binding</keyword>
<evidence type="ECO:0000313" key="6">
    <source>
        <dbReference type="Proteomes" id="UP000011991"/>
    </source>
</evidence>
<feature type="domain" description="ABC transporter" evidence="4">
    <location>
        <begin position="1"/>
        <end position="214"/>
    </location>
</feature>
<reference evidence="5 6" key="1">
    <citation type="journal article" date="2013" name="Mar. Genomics">
        <title>Expression of sulfatases in Rhodopirellula baltica and the diversity of sulfatases in the genus Rhodopirellula.</title>
        <authorList>
            <person name="Wegner C.E."/>
            <person name="Richter-Heitmann T."/>
            <person name="Klindworth A."/>
            <person name="Klockow C."/>
            <person name="Richter M."/>
            <person name="Achstetter T."/>
            <person name="Glockner F.O."/>
            <person name="Harder J."/>
        </authorList>
    </citation>
    <scope>NUCLEOTIDE SEQUENCE [LARGE SCALE GENOMIC DNA]</scope>
    <source>
        <strain evidence="5 6">SM1</strain>
    </source>
</reference>
<dbReference type="PROSITE" id="PS50893">
    <property type="entry name" value="ABC_TRANSPORTER_2"/>
    <property type="match status" value="1"/>
</dbReference>
<evidence type="ECO:0000313" key="5">
    <source>
        <dbReference type="EMBL" id="EMI19758.1"/>
    </source>
</evidence>
<sequence>MIEFSGVTIQTGDFVLADLSFTLESGEYALLMGRTGSGKTTVLEAICGLRSVTKGSIWLDGVDITDWSPGDRQVGYVPQDQVLFPTFTVGEHLAFALQLRNRTKAEIAKRTHDLANLLGISPLIDRSIDGLSGGERQRVALGRALSFRPSILLLDEPLSALDDATRSEMSDLLQHVKSTTGVTTLHVTHNREETAALADRHFTLADGTLRCVSASS</sequence>
<dbReference type="OrthoDB" id="9802264at2"/>
<dbReference type="InterPro" id="IPR027417">
    <property type="entry name" value="P-loop_NTPase"/>
</dbReference>
<dbReference type="PANTHER" id="PTHR42781:SF4">
    <property type="entry name" value="SPERMIDINE_PUTRESCINE IMPORT ATP-BINDING PROTEIN POTA"/>
    <property type="match status" value="1"/>
</dbReference>